<comment type="caution">
    <text evidence="2">The sequence shown here is derived from an EMBL/GenBank/DDBJ whole genome shotgun (WGS) entry which is preliminary data.</text>
</comment>
<protein>
    <submittedName>
        <fullName evidence="2">Chromosomal replication initiator protein DnaA</fullName>
    </submittedName>
</protein>
<name>A0A5J4SXG0_9ZZZZ</name>
<dbReference type="Pfam" id="PF14359">
    <property type="entry name" value="DUF4406"/>
    <property type="match status" value="1"/>
</dbReference>
<dbReference type="AlphaFoldDB" id="A0A5J4SXG0"/>
<dbReference type="SUPFAM" id="SSF48295">
    <property type="entry name" value="TrpR-like"/>
    <property type="match status" value="1"/>
</dbReference>
<dbReference type="Gene3D" id="1.10.1750.10">
    <property type="match status" value="1"/>
</dbReference>
<reference evidence="2" key="1">
    <citation type="submission" date="2019-03" db="EMBL/GenBank/DDBJ databases">
        <title>Single cell metagenomics reveals metabolic interactions within the superorganism composed of flagellate Streblomastix strix and complex community of Bacteroidetes bacteria on its surface.</title>
        <authorList>
            <person name="Treitli S.C."/>
            <person name="Kolisko M."/>
            <person name="Husnik F."/>
            <person name="Keeling P."/>
            <person name="Hampl V."/>
        </authorList>
    </citation>
    <scope>NUCLEOTIDE SEQUENCE</scope>
    <source>
        <strain evidence="2">STM</strain>
    </source>
</reference>
<proteinExistence type="predicted"/>
<organism evidence="2">
    <name type="scientific">termite gut metagenome</name>
    <dbReference type="NCBI Taxonomy" id="433724"/>
    <lineage>
        <taxon>unclassified sequences</taxon>
        <taxon>metagenomes</taxon>
        <taxon>organismal metagenomes</taxon>
    </lineage>
</organism>
<dbReference type="GO" id="GO:0043565">
    <property type="term" value="F:sequence-specific DNA binding"/>
    <property type="evidence" value="ECO:0007669"/>
    <property type="project" value="InterPro"/>
</dbReference>
<dbReference type="InterPro" id="IPR010921">
    <property type="entry name" value="Trp_repressor/repl_initiator"/>
</dbReference>
<sequence>MRIYISGKITGLPWQEVKDKFQAAQDLLEELGFEATNPLNNGLSFNDDWKKHIVCDIGNLLSCEAVYLLDNWMDSTGAGIEYDIALRMKMDIWFESAIVRNQNIVLRIQNAIHEVTGMTLREYTTKSRQRDAFFARMIFAYHCRKHNMKLTDIATHVHRDRSSMIHLFKKYDDETKYNPSFRVLAERVNDRLN</sequence>
<accession>A0A5J4SXG0</accession>
<dbReference type="InterPro" id="IPR013159">
    <property type="entry name" value="DnaA_C"/>
</dbReference>
<dbReference type="EMBL" id="SNRY01000021">
    <property type="protein sequence ID" value="KAA6350926.1"/>
    <property type="molecule type" value="Genomic_DNA"/>
</dbReference>
<gene>
    <name evidence="2" type="ORF">EZS27_001773</name>
</gene>
<feature type="domain" description="Chromosomal replication initiator DnaA C-terminal" evidence="1">
    <location>
        <begin position="107"/>
        <end position="170"/>
    </location>
</feature>
<evidence type="ECO:0000313" key="2">
    <source>
        <dbReference type="EMBL" id="KAA6350926.1"/>
    </source>
</evidence>
<evidence type="ECO:0000259" key="1">
    <source>
        <dbReference type="Pfam" id="PF08299"/>
    </source>
</evidence>
<dbReference type="SUPFAM" id="SSF52309">
    <property type="entry name" value="N-(deoxy)ribosyltransferase-like"/>
    <property type="match status" value="1"/>
</dbReference>
<dbReference type="Pfam" id="PF08299">
    <property type="entry name" value="Bac_DnaA_C"/>
    <property type="match status" value="1"/>
</dbReference>
<dbReference type="GO" id="GO:0006275">
    <property type="term" value="P:regulation of DNA replication"/>
    <property type="evidence" value="ECO:0007669"/>
    <property type="project" value="InterPro"/>
</dbReference>
<dbReference type="GO" id="GO:0005524">
    <property type="term" value="F:ATP binding"/>
    <property type="evidence" value="ECO:0007669"/>
    <property type="project" value="InterPro"/>
</dbReference>
<dbReference type="InterPro" id="IPR025518">
    <property type="entry name" value="DUF4406"/>
</dbReference>
<dbReference type="GO" id="GO:0006270">
    <property type="term" value="P:DNA replication initiation"/>
    <property type="evidence" value="ECO:0007669"/>
    <property type="project" value="InterPro"/>
</dbReference>